<dbReference type="OrthoDB" id="2382881at2759"/>
<sequence>MYSKYSQRLESVKAIGFHTKANLESASWEAFENDQEVLPPTRIYIPNSLLSATQLAASERRVQPSRPRKKTTANINPITGQEKFPVNLETDFLGDCNNCLVVGRFPAYKKNPEELLLFLPSGPTFKKLHIVRLDRDTLFLAGDDANWSVKNSMALGDLCTREVYNLSDTILQIQLSTALDVLKADDTLMIIGIRTTQMTMLFKIIPKYSGRQYPRLVLERLHIMTQASLSVDQETIIRPAHMSLSPYTGQQYAMLDSKGNATIYDISSYDPNGILCRLGRTMVWDGNLHTMKWTSCIFGPHPRSLIVAASKNVAIYDFKTTDVKPAESIYACSSNEKIYCIGALNTINSFHYCVGTTNNILLMDTRYPNKPVVCWEHHLANDHPNTIQLTKDQSDPDLVTVTVWSTSGNTSIQLHYKYNGKLEFTSATQPPEVTPAIFSQPAYASFTPHTTFIQGEPSPIPVIGVHAQHELLQCASSGDTKSMSIMFRMLRNGALHRQIFLLDKPPAIQPTQIAPYVVRPPKLVHLDYISITRQATLLQELSPHTTQHFGDPDINTTSLAPINMRSMVDSENRDHLLQMDTFDNLDRTIQAHGFNLIKSQPSLIHTGEHWNPIPGQPNTQAQALEEVSNSLCSTQVEMTPTQRQNRQQLELLFAKDMECHLSYYRPPSMKEESQFQYLRPSKYTHADFNPTSSTVLMGQEWILGQDTFVPPDLSKPLEDRHTPLFSRHLQHDLATLPDSQPDVFSASQPDVYSSASQPPSFDSFATQPVPGAFASLPNAAKKKKSLKKKRKTNSGFM</sequence>
<dbReference type="OMA" id="YCFATIE"/>
<accession>A0A163IQE3</accession>
<evidence type="ECO:0000313" key="4">
    <source>
        <dbReference type="Proteomes" id="UP000078561"/>
    </source>
</evidence>
<dbReference type="Pfam" id="PF10214">
    <property type="entry name" value="Rrn6_beta-prop"/>
    <property type="match status" value="1"/>
</dbReference>
<dbReference type="STRING" id="4829.A0A163IQE3"/>
<keyword evidence="4" id="KW-1185">Reference proteome</keyword>
<proteinExistence type="predicted"/>
<evidence type="ECO:0000259" key="2">
    <source>
        <dbReference type="Pfam" id="PF10214"/>
    </source>
</evidence>
<organism evidence="3">
    <name type="scientific">Absidia glauca</name>
    <name type="common">Pin mould</name>
    <dbReference type="NCBI Taxonomy" id="4829"/>
    <lineage>
        <taxon>Eukaryota</taxon>
        <taxon>Fungi</taxon>
        <taxon>Fungi incertae sedis</taxon>
        <taxon>Mucoromycota</taxon>
        <taxon>Mucoromycotina</taxon>
        <taxon>Mucoromycetes</taxon>
        <taxon>Mucorales</taxon>
        <taxon>Cunninghamellaceae</taxon>
        <taxon>Absidia</taxon>
    </lineage>
</organism>
<feature type="compositionally biased region" description="Basic residues" evidence="1">
    <location>
        <begin position="780"/>
        <end position="797"/>
    </location>
</feature>
<evidence type="ECO:0000313" key="3">
    <source>
        <dbReference type="EMBL" id="SAL94793.1"/>
    </source>
</evidence>
<name>A0A163IQE3_ABSGL</name>
<dbReference type="InterPro" id="IPR048535">
    <property type="entry name" value="RRN6_beta-prop"/>
</dbReference>
<dbReference type="InParanoid" id="A0A163IQE3"/>
<dbReference type="GO" id="GO:0001650">
    <property type="term" value="C:fibrillar center"/>
    <property type="evidence" value="ECO:0007669"/>
    <property type="project" value="TreeGrafter"/>
</dbReference>
<evidence type="ECO:0000256" key="1">
    <source>
        <dbReference type="SAM" id="MobiDB-lite"/>
    </source>
</evidence>
<dbReference type="GO" id="GO:0001164">
    <property type="term" value="F:RNA polymerase I core promoter sequence-specific DNA binding"/>
    <property type="evidence" value="ECO:0007669"/>
    <property type="project" value="TreeGrafter"/>
</dbReference>
<dbReference type="EMBL" id="LT549935">
    <property type="protein sequence ID" value="SAL94793.1"/>
    <property type="molecule type" value="Genomic_DNA"/>
</dbReference>
<feature type="region of interest" description="Disordered" evidence="1">
    <location>
        <begin position="736"/>
        <end position="797"/>
    </location>
</feature>
<feature type="compositionally biased region" description="Polar residues" evidence="1">
    <location>
        <begin position="745"/>
        <end position="766"/>
    </location>
</feature>
<dbReference type="SUPFAM" id="SSF50978">
    <property type="entry name" value="WD40 repeat-like"/>
    <property type="match status" value="1"/>
</dbReference>
<feature type="domain" description="RRN6 beta-propeller" evidence="2">
    <location>
        <begin position="119"/>
        <end position="420"/>
    </location>
</feature>
<dbReference type="Proteomes" id="UP000078561">
    <property type="component" value="Unassembled WGS sequence"/>
</dbReference>
<protein>
    <recommendedName>
        <fullName evidence="2">RRN6 beta-propeller domain-containing protein</fullName>
    </recommendedName>
</protein>
<gene>
    <name evidence="3" type="primary">ABSGL_00079.1 scaffold 134</name>
</gene>
<dbReference type="InterPro" id="IPR038801">
    <property type="entry name" value="TAF1C"/>
</dbReference>
<dbReference type="AlphaFoldDB" id="A0A163IQE3"/>
<dbReference type="PANTHER" id="PTHR15319:SF1">
    <property type="entry name" value="TATA BOX-BINDING PROTEIN-ASSOCIATED FACTOR RNA POLYMERASE I SUBUNIT C"/>
    <property type="match status" value="1"/>
</dbReference>
<reference evidence="3" key="1">
    <citation type="submission" date="2016-04" db="EMBL/GenBank/DDBJ databases">
        <authorList>
            <person name="Evans L.H."/>
            <person name="Alamgir A."/>
            <person name="Owens N."/>
            <person name="Weber N.D."/>
            <person name="Virtaneva K."/>
            <person name="Barbian K."/>
            <person name="Babar A."/>
            <person name="Rosenke K."/>
        </authorList>
    </citation>
    <scope>NUCLEOTIDE SEQUENCE [LARGE SCALE GENOMIC DNA]</scope>
    <source>
        <strain evidence="3">CBS 101.48</strain>
    </source>
</reference>
<dbReference type="PANTHER" id="PTHR15319">
    <property type="entry name" value="TATA BOX-BINDING PROTEIN ASSOCIATED FACTOR RNA POLYMERASE I SUBUNIT C"/>
    <property type="match status" value="1"/>
</dbReference>
<dbReference type="InterPro" id="IPR036322">
    <property type="entry name" value="WD40_repeat_dom_sf"/>
</dbReference>